<feature type="compositionally biased region" description="Polar residues" evidence="1">
    <location>
        <begin position="30"/>
        <end position="44"/>
    </location>
</feature>
<gene>
    <name evidence="2" type="ORF">Tc00.1047053506071.19</name>
</gene>
<dbReference type="KEGG" id="tcr:506071.19"/>
<evidence type="ECO:0000313" key="2">
    <source>
        <dbReference type="EMBL" id="EAN83514.1"/>
    </source>
</evidence>
<dbReference type="RefSeq" id="XP_805365.1">
    <property type="nucleotide sequence ID" value="XM_800272.1"/>
</dbReference>
<dbReference type="InterPro" id="IPR021287">
    <property type="entry name" value="Trans-sialidase_CS"/>
</dbReference>
<comment type="caution">
    <text evidence="2">The sequence shown here is derived from an EMBL/GenBank/DDBJ whole genome shotgun (WGS) entry which is preliminary data.</text>
</comment>
<dbReference type="EMBL" id="AAHK01002011">
    <property type="protein sequence ID" value="EAN83514.1"/>
    <property type="molecule type" value="Genomic_DNA"/>
</dbReference>
<feature type="compositionally biased region" description="Basic and acidic residues" evidence="1">
    <location>
        <begin position="16"/>
        <end position="29"/>
    </location>
</feature>
<feature type="region of interest" description="Disordered" evidence="1">
    <location>
        <begin position="1"/>
        <end position="119"/>
    </location>
</feature>
<reference evidence="2 3" key="1">
    <citation type="journal article" date="2005" name="Science">
        <title>The genome sequence of Trypanosoma cruzi, etiologic agent of Chagas disease.</title>
        <authorList>
            <person name="El-Sayed N.M."/>
            <person name="Myler P.J."/>
            <person name="Bartholomeu D.C."/>
            <person name="Nilsson D."/>
            <person name="Aggarwal G."/>
            <person name="Tran A.N."/>
            <person name="Ghedin E."/>
            <person name="Worthey E.A."/>
            <person name="Delcher A.L."/>
            <person name="Blandin G."/>
            <person name="Westenberger S.J."/>
            <person name="Caler E."/>
            <person name="Cerqueira G.C."/>
            <person name="Branche C."/>
            <person name="Haas B."/>
            <person name="Anupama A."/>
            <person name="Arner E."/>
            <person name="Aslund L."/>
            <person name="Attipoe P."/>
            <person name="Bontempi E."/>
            <person name="Bringaud F."/>
            <person name="Burton P."/>
            <person name="Cadag E."/>
            <person name="Campbell D.A."/>
            <person name="Carrington M."/>
            <person name="Crabtree J."/>
            <person name="Darban H."/>
            <person name="da Silveira J.F."/>
            <person name="de Jong P."/>
            <person name="Edwards K."/>
            <person name="Englund P.T."/>
            <person name="Fazelina G."/>
            <person name="Feldblyum T."/>
            <person name="Ferella M."/>
            <person name="Frasch A.C."/>
            <person name="Gull K."/>
            <person name="Horn D."/>
            <person name="Hou L."/>
            <person name="Huang Y."/>
            <person name="Kindlund E."/>
            <person name="Klingbeil M."/>
            <person name="Kluge S."/>
            <person name="Koo H."/>
            <person name="Lacerda D."/>
            <person name="Levin M.J."/>
            <person name="Lorenzi H."/>
            <person name="Louie T."/>
            <person name="Machado C.R."/>
            <person name="McCulloch R."/>
            <person name="McKenna A."/>
            <person name="Mizuno Y."/>
            <person name="Mottram J.C."/>
            <person name="Nelson S."/>
            <person name="Ochaya S."/>
            <person name="Osoegawa K."/>
            <person name="Pai G."/>
            <person name="Parsons M."/>
            <person name="Pentony M."/>
            <person name="Pettersson U."/>
            <person name="Pop M."/>
            <person name="Ramirez J.L."/>
            <person name="Rinta J."/>
            <person name="Robertson L."/>
            <person name="Salzberg S.L."/>
            <person name="Sanchez D.O."/>
            <person name="Seyler A."/>
            <person name="Sharma R."/>
            <person name="Shetty J."/>
            <person name="Simpson A.J."/>
            <person name="Sisk E."/>
            <person name="Tammi M.T."/>
            <person name="Tarleton R."/>
            <person name="Teixeira S."/>
            <person name="Van Aken S."/>
            <person name="Vogt C."/>
            <person name="Ward P.N."/>
            <person name="Wickstead B."/>
            <person name="Wortman J."/>
            <person name="White O."/>
            <person name="Fraser C.M."/>
            <person name="Stuart K.D."/>
            <person name="Andersson B."/>
        </authorList>
    </citation>
    <scope>NUCLEOTIDE SEQUENCE [LARGE SCALE GENOMIC DNA]</scope>
    <source>
        <strain evidence="2 3">CL Brener</strain>
    </source>
</reference>
<feature type="non-terminal residue" evidence="2">
    <location>
        <position position="1"/>
    </location>
</feature>
<dbReference type="Proteomes" id="UP000002296">
    <property type="component" value="Unassembled WGS sequence"/>
</dbReference>
<accession>Q4CTB1</accession>
<organism evidence="2 3">
    <name type="scientific">Trypanosoma cruzi (strain CL Brener)</name>
    <dbReference type="NCBI Taxonomy" id="353153"/>
    <lineage>
        <taxon>Eukaryota</taxon>
        <taxon>Discoba</taxon>
        <taxon>Euglenozoa</taxon>
        <taxon>Kinetoplastea</taxon>
        <taxon>Metakinetoplastina</taxon>
        <taxon>Trypanosomatida</taxon>
        <taxon>Trypanosomatidae</taxon>
        <taxon>Trypanosoma</taxon>
        <taxon>Schizotrypanum</taxon>
    </lineage>
</organism>
<dbReference type="InParanoid" id="Q4CTB1"/>
<dbReference type="GeneID" id="3535069"/>
<keyword evidence="3" id="KW-1185">Reference proteome</keyword>
<protein>
    <submittedName>
        <fullName evidence="2">Trans-sialidase, putative</fullName>
    </submittedName>
</protein>
<sequence>SAARSEDDASLSDDAQTVRKEVADNKQRDQPTQASVGISNTANGAANPKSHASESKGQEQPAVATEGGASSGENEGTTGGADGQEEDVQPQDGEAKAAALGPALKSSLGNSSERDDGVAGTMRESRVLLPPLFLLLGLWGFAAL</sequence>
<name>Q4CTB1_TRYCC</name>
<dbReference type="AlphaFoldDB" id="Q4CTB1"/>
<evidence type="ECO:0000313" key="3">
    <source>
        <dbReference type="Proteomes" id="UP000002296"/>
    </source>
</evidence>
<proteinExistence type="predicted"/>
<dbReference type="VEuPathDB" id="TriTrypDB:TcCLB.506071.19"/>
<dbReference type="Pfam" id="PF11052">
    <property type="entry name" value="Tr-sialidase_C"/>
    <property type="match status" value="1"/>
</dbReference>
<evidence type="ECO:0000256" key="1">
    <source>
        <dbReference type="SAM" id="MobiDB-lite"/>
    </source>
</evidence>
<dbReference type="PaxDb" id="353153-Q4CTB1"/>